<proteinExistence type="predicted"/>
<reference evidence="1 2" key="1">
    <citation type="journal article" date="2013" name="Genome Announc.">
        <title>Draft Genome Sequence of Arcticibacter svalbardensis Strain MN12-7T, a Member of the Family Sphingobacteriaceae Isolated from an Arctic Soil Sample.</title>
        <authorList>
            <person name="Shivaji S."/>
            <person name="Ara S."/>
            <person name="Prasad S."/>
            <person name="Manasa B.P."/>
            <person name="Begum Z."/>
            <person name="Singh A."/>
            <person name="Kumar Pinnaka A."/>
        </authorList>
    </citation>
    <scope>NUCLEOTIDE SEQUENCE [LARGE SCALE GENOMIC DNA]</scope>
    <source>
        <strain evidence="1 2">MN12-7</strain>
    </source>
</reference>
<protein>
    <submittedName>
        <fullName evidence="1">Uncharacterized protein</fullName>
    </submittedName>
</protein>
<gene>
    <name evidence="1" type="ORF">ADIARSV_0759</name>
</gene>
<keyword evidence="2" id="KW-1185">Reference proteome</keyword>
<comment type="caution">
    <text evidence="1">The sequence shown here is derived from an EMBL/GenBank/DDBJ whole genome shotgun (WGS) entry which is preliminary data.</text>
</comment>
<dbReference type="eggNOG" id="ENOG5030KIB">
    <property type="taxonomic scope" value="Bacteria"/>
</dbReference>
<name>R9GX95_9SPHI</name>
<dbReference type="EMBL" id="AQPN01000024">
    <property type="protein sequence ID" value="EOR96115.1"/>
    <property type="molecule type" value="Genomic_DNA"/>
</dbReference>
<dbReference type="AlphaFoldDB" id="R9GX95"/>
<sequence>MGAELPPVSLNLKWMEIKPADTVGNWITKVANKTYESQSTPSSTSYKLLNENENVSTISALINEGNNAADAAYIKAALEAIGVFSGRSVKIKTWNNNAGFKSDAGLIFWLSDQPISRALIANLRPGTRLISYEPGKVIPIQSVIDLQTEGIGNDPVITLSKRIDAKNTPGQAIWTDGFGKPILSLESSGKIKHYHLYVKFNPQWTDLVWSEQFVKAIMPIVLSEQEETGSFGIEDHPRDQRVWNKNLQTTRYQPKSGTTAELTTTQPLNPGIWILALLVFITERILSLREKKEVKNA</sequence>
<evidence type="ECO:0000313" key="2">
    <source>
        <dbReference type="Proteomes" id="UP000014174"/>
    </source>
</evidence>
<accession>R9GX95</accession>
<evidence type="ECO:0000313" key="1">
    <source>
        <dbReference type="EMBL" id="EOR96115.1"/>
    </source>
</evidence>
<dbReference type="STRING" id="1150600.ADIARSV_0759"/>
<dbReference type="Proteomes" id="UP000014174">
    <property type="component" value="Unassembled WGS sequence"/>
</dbReference>
<organism evidence="1 2">
    <name type="scientific">Arcticibacter svalbardensis MN12-7</name>
    <dbReference type="NCBI Taxonomy" id="1150600"/>
    <lineage>
        <taxon>Bacteria</taxon>
        <taxon>Pseudomonadati</taxon>
        <taxon>Bacteroidota</taxon>
        <taxon>Sphingobacteriia</taxon>
        <taxon>Sphingobacteriales</taxon>
        <taxon>Sphingobacteriaceae</taxon>
        <taxon>Arcticibacter</taxon>
    </lineage>
</organism>